<keyword evidence="1" id="KW-1133">Transmembrane helix</keyword>
<feature type="transmembrane region" description="Helical" evidence="1">
    <location>
        <begin position="118"/>
        <end position="137"/>
    </location>
</feature>
<reference evidence="2 3" key="1">
    <citation type="submission" date="2024-07" db="EMBL/GenBank/DDBJ databases">
        <title>The genome sequence of type strain Sediminicola luteus GDMCC 1.2596T.</title>
        <authorList>
            <person name="Liu Y."/>
        </authorList>
    </citation>
    <scope>NUCLEOTIDE SEQUENCE [LARGE SCALE GENOMIC DNA]</scope>
    <source>
        <strain evidence="2 3">GDMCC 1.2596</strain>
    </source>
</reference>
<protein>
    <submittedName>
        <fullName evidence="2">Uncharacterized protein</fullName>
    </submittedName>
</protein>
<accession>A0ABV2TY74</accession>
<keyword evidence="1" id="KW-0472">Membrane</keyword>
<dbReference type="EMBL" id="JBEWYP010000003">
    <property type="protein sequence ID" value="MET7029249.1"/>
    <property type="molecule type" value="Genomic_DNA"/>
</dbReference>
<name>A0ABV2TY74_9FLAO</name>
<keyword evidence="1" id="KW-0812">Transmembrane</keyword>
<feature type="transmembrane region" description="Helical" evidence="1">
    <location>
        <begin position="221"/>
        <end position="239"/>
    </location>
</feature>
<organism evidence="2 3">
    <name type="scientific">Sediminicola luteus</name>
    <dbReference type="NCBI Taxonomy" id="319238"/>
    <lineage>
        <taxon>Bacteria</taxon>
        <taxon>Pseudomonadati</taxon>
        <taxon>Bacteroidota</taxon>
        <taxon>Flavobacteriia</taxon>
        <taxon>Flavobacteriales</taxon>
        <taxon>Flavobacteriaceae</taxon>
        <taxon>Sediminicola</taxon>
    </lineage>
</organism>
<feature type="transmembrane region" description="Helical" evidence="1">
    <location>
        <begin position="164"/>
        <end position="184"/>
    </location>
</feature>
<dbReference type="RefSeq" id="WP_354618070.1">
    <property type="nucleotide sequence ID" value="NZ_JBEWYP010000003.1"/>
</dbReference>
<proteinExistence type="predicted"/>
<evidence type="ECO:0000313" key="3">
    <source>
        <dbReference type="Proteomes" id="UP001549773"/>
    </source>
</evidence>
<dbReference type="Proteomes" id="UP001549773">
    <property type="component" value="Unassembled WGS sequence"/>
</dbReference>
<evidence type="ECO:0000256" key="1">
    <source>
        <dbReference type="SAM" id="Phobius"/>
    </source>
</evidence>
<sequence>MVAILWGPDMGYGILSLVTLLCGSLYFLLLIVLSKRFTTHLQNSLSVVTSDIIFLIKTIQDRKLVLAIKERTIDKLKTQPVESKKESGLGKIKDLQSNREFGSESTALSNNHNNLTKANIIGIVTVLLILPVLFYSYKLVPNDIVEVQIFGFSYNAGFPTFQTFVYFVCLKMFSLIYLLTWFLTCKHIWRYGVLINLLIVAFQLVSIVNPSISQALDEHELYYSFPFIVPILLLMLLLFKVNTYQMQIREADGKLEYEITRIIEKHQSSDINEKFAIPFQQLSKEKEYLRPKEYEERLALLRNRLVLELKTLQH</sequence>
<gene>
    <name evidence="2" type="ORF">ABXZ32_07570</name>
</gene>
<feature type="transmembrane region" description="Helical" evidence="1">
    <location>
        <begin position="191"/>
        <end position="209"/>
    </location>
</feature>
<keyword evidence="3" id="KW-1185">Reference proteome</keyword>
<evidence type="ECO:0000313" key="2">
    <source>
        <dbReference type="EMBL" id="MET7029249.1"/>
    </source>
</evidence>
<comment type="caution">
    <text evidence="2">The sequence shown here is derived from an EMBL/GenBank/DDBJ whole genome shotgun (WGS) entry which is preliminary data.</text>
</comment>
<feature type="transmembrane region" description="Helical" evidence="1">
    <location>
        <begin position="12"/>
        <end position="33"/>
    </location>
</feature>